<evidence type="ECO:0000313" key="2">
    <source>
        <dbReference type="EMBL" id="CAG9612153.1"/>
    </source>
</evidence>
<evidence type="ECO:0000313" key="3">
    <source>
        <dbReference type="Proteomes" id="UP000789423"/>
    </source>
</evidence>
<dbReference type="Proteomes" id="UP000789423">
    <property type="component" value="Unassembled WGS sequence"/>
</dbReference>
<evidence type="ECO:0000256" key="1">
    <source>
        <dbReference type="SAM" id="MobiDB-lite"/>
    </source>
</evidence>
<reference evidence="2 3" key="1">
    <citation type="submission" date="2021-10" db="EMBL/GenBank/DDBJ databases">
        <authorList>
            <person name="Criscuolo A."/>
        </authorList>
    </citation>
    <scope>NUCLEOTIDE SEQUENCE [LARGE SCALE GENOMIC DNA]</scope>
    <source>
        <strain evidence="3">CIP 111899</strain>
    </source>
</reference>
<accession>A0ABM8Y8U4</accession>
<protein>
    <submittedName>
        <fullName evidence="2">Uncharacterized protein</fullName>
    </submittedName>
</protein>
<comment type="caution">
    <text evidence="2">The sequence shown here is derived from an EMBL/GenBank/DDBJ whole genome shotgun (WGS) entry which is preliminary data.</text>
</comment>
<gene>
    <name evidence="2" type="ORF">BACCIP111899_01325</name>
</gene>
<feature type="region of interest" description="Disordered" evidence="1">
    <location>
        <begin position="18"/>
        <end position="44"/>
    </location>
</feature>
<organism evidence="2 3">
    <name type="scientific">Bacillus rhizoplanae</name>
    <dbReference type="NCBI Taxonomy" id="2880966"/>
    <lineage>
        <taxon>Bacteria</taxon>
        <taxon>Bacillati</taxon>
        <taxon>Bacillota</taxon>
        <taxon>Bacilli</taxon>
        <taxon>Bacillales</taxon>
        <taxon>Bacillaceae</taxon>
        <taxon>Bacillus</taxon>
    </lineage>
</organism>
<name>A0ABM8Y8U4_9BACI</name>
<dbReference type="EMBL" id="CAKJTI010000004">
    <property type="protein sequence ID" value="CAG9612153.1"/>
    <property type="molecule type" value="Genomic_DNA"/>
</dbReference>
<feature type="compositionally biased region" description="Basic and acidic residues" evidence="1">
    <location>
        <begin position="20"/>
        <end position="38"/>
    </location>
</feature>
<proteinExistence type="predicted"/>
<keyword evidence="3" id="KW-1185">Reference proteome</keyword>
<dbReference type="RefSeq" id="WP_098310962.1">
    <property type="nucleotide sequence ID" value="NZ_CAKJTI010000004.1"/>
</dbReference>
<sequence length="44" mass="5498">MKRYERKWKHICLKRATHRAVHENEERKIEKPTKEPEKQLVSQK</sequence>